<feature type="transmembrane region" description="Helical" evidence="1">
    <location>
        <begin position="171"/>
        <end position="189"/>
    </location>
</feature>
<dbReference type="Proteomes" id="UP000192596">
    <property type="component" value="Unassembled WGS sequence"/>
</dbReference>
<keyword evidence="1" id="KW-0812">Transmembrane</keyword>
<evidence type="ECO:0000313" key="4">
    <source>
        <dbReference type="Proteomes" id="UP000192596"/>
    </source>
</evidence>
<dbReference type="InterPro" id="IPR002656">
    <property type="entry name" value="Acyl_transf_3_dom"/>
</dbReference>
<dbReference type="InterPro" id="IPR050879">
    <property type="entry name" value="Acyltransferase_3"/>
</dbReference>
<dbReference type="PANTHER" id="PTHR23028">
    <property type="entry name" value="ACETYLTRANSFERASE"/>
    <property type="match status" value="1"/>
</dbReference>
<dbReference type="PANTHER" id="PTHR23028:SF125">
    <property type="entry name" value="ACYLTRANSFERASE"/>
    <property type="match status" value="1"/>
</dbReference>
<dbReference type="EMBL" id="NAJO01000082">
    <property type="protein sequence ID" value="OQN95686.1"/>
    <property type="molecule type" value="Genomic_DNA"/>
</dbReference>
<keyword evidence="1" id="KW-1133">Transmembrane helix</keyword>
<feature type="domain" description="Acyltransferase 3" evidence="2">
    <location>
        <begin position="68"/>
        <end position="422"/>
    </location>
</feature>
<sequence>MLPEPEITLEKGYLDQLETHELHHHSPSNGKSGGLRLVFSMISALLRAARPAFLRWPSGRKAKLRRTAYLDGLRGFAALMVYCLHHELWAHESMKADKKLESAWGYEGNYYLACFHFVRTFFSGGHYAVTTFFVISGYVLSLKPIGLMNSGQYDKLLDNISSAMFRRWLRLWIPIIFVTFGIVIMWHVFGVQANAGAWKPEKTLRAGLWTWYVDIKNYTWIFSTGGKPWFDYNPHIWSIPVEAKGSVAIYTTLLALAKCSRKARMWCQVALMWYMIYVADGAHFAMFIAGMFICEVDYIAAENGLPEWITDLKEWKTVFFHCLLAVSMFLGGVPSYDRDIVVLRESPGWYLLSFLKPQAVFDYKWFFLFWAASSLVITIPRIGWLKRFFETGFCQYLGRISYMFYLLHGPIMWSLGDRIYASVGWTREAQAMLFQGWTHRMEVPQIGPFGMELNFYVPHLILFPFTLWMAEMGTILIDDNAVKFCAWLYKQTIDRPSDRPRAQVSPQD</sequence>
<dbReference type="InParanoid" id="A0A1V8S963"/>
<reference evidence="4" key="1">
    <citation type="submission" date="2017-03" db="EMBL/GenBank/DDBJ databases">
        <title>Genomes of endolithic fungi from Antarctica.</title>
        <authorList>
            <person name="Coleine C."/>
            <person name="Masonjones S."/>
            <person name="Stajich J.E."/>
        </authorList>
    </citation>
    <scope>NUCLEOTIDE SEQUENCE [LARGE SCALE GENOMIC DNA]</scope>
    <source>
        <strain evidence="4">CCFEE 5527</strain>
    </source>
</reference>
<dbReference type="GO" id="GO:0016747">
    <property type="term" value="F:acyltransferase activity, transferring groups other than amino-acyl groups"/>
    <property type="evidence" value="ECO:0007669"/>
    <property type="project" value="InterPro"/>
</dbReference>
<gene>
    <name evidence="3" type="ORF">B0A48_18210</name>
</gene>
<name>A0A1V8S963_9PEZI</name>
<feature type="transmembrane region" description="Helical" evidence="1">
    <location>
        <begin position="456"/>
        <end position="477"/>
    </location>
</feature>
<organism evidence="3 4">
    <name type="scientific">Cryoendolithus antarcticus</name>
    <dbReference type="NCBI Taxonomy" id="1507870"/>
    <lineage>
        <taxon>Eukaryota</taxon>
        <taxon>Fungi</taxon>
        <taxon>Dikarya</taxon>
        <taxon>Ascomycota</taxon>
        <taxon>Pezizomycotina</taxon>
        <taxon>Dothideomycetes</taxon>
        <taxon>Dothideomycetidae</taxon>
        <taxon>Cladosporiales</taxon>
        <taxon>Cladosporiaceae</taxon>
        <taxon>Cryoendolithus</taxon>
    </lineage>
</organism>
<keyword evidence="4" id="KW-1185">Reference proteome</keyword>
<accession>A0A1V8S963</accession>
<dbReference type="STRING" id="1507870.A0A1V8S963"/>
<protein>
    <recommendedName>
        <fullName evidence="2">Acyltransferase 3 domain-containing protein</fullName>
    </recommendedName>
</protein>
<dbReference type="OrthoDB" id="5819582at2759"/>
<keyword evidence="1" id="KW-0472">Membrane</keyword>
<feature type="transmembrane region" description="Helical" evidence="1">
    <location>
        <begin position="110"/>
        <end position="140"/>
    </location>
</feature>
<comment type="caution">
    <text evidence="3">The sequence shown here is derived from an EMBL/GenBank/DDBJ whole genome shotgun (WGS) entry which is preliminary data.</text>
</comment>
<evidence type="ECO:0000256" key="1">
    <source>
        <dbReference type="SAM" id="Phobius"/>
    </source>
</evidence>
<proteinExistence type="predicted"/>
<feature type="transmembrane region" description="Helical" evidence="1">
    <location>
        <begin position="271"/>
        <end position="294"/>
    </location>
</feature>
<evidence type="ECO:0000259" key="2">
    <source>
        <dbReference type="Pfam" id="PF01757"/>
    </source>
</evidence>
<dbReference type="AlphaFoldDB" id="A0A1V8S963"/>
<dbReference type="Pfam" id="PF01757">
    <property type="entry name" value="Acyl_transf_3"/>
    <property type="match status" value="1"/>
</dbReference>
<evidence type="ECO:0000313" key="3">
    <source>
        <dbReference type="EMBL" id="OQN95686.1"/>
    </source>
</evidence>
<feature type="transmembrane region" description="Helical" evidence="1">
    <location>
        <begin position="365"/>
        <end position="384"/>
    </location>
</feature>
<feature type="transmembrane region" description="Helical" evidence="1">
    <location>
        <begin position="396"/>
        <end position="415"/>
    </location>
</feature>